<gene>
    <name evidence="2" type="ORF">TVY486_0600160</name>
</gene>
<dbReference type="EMBL" id="HE573022">
    <property type="protein sequence ID" value="CCC48225.1"/>
    <property type="molecule type" value="Genomic_DNA"/>
</dbReference>
<evidence type="ECO:0000256" key="1">
    <source>
        <dbReference type="SAM" id="MobiDB-lite"/>
    </source>
</evidence>
<feature type="region of interest" description="Disordered" evidence="1">
    <location>
        <begin position="489"/>
        <end position="518"/>
    </location>
</feature>
<feature type="compositionally biased region" description="Basic and acidic residues" evidence="1">
    <location>
        <begin position="273"/>
        <end position="284"/>
    </location>
</feature>
<sequence length="622" mass="66434">MFVPDAGTTPSEEIYSLQTVSHVDLDAFWGLLSSHVTPYEVDRSVYHTSKYPSPLFVRMNPVAWTLIVENQDICGAEDLMLGLGFALAPGDAIAFPEFRDYETTASEGCAPPFALSGDCGTDGTESTGGGLGDDYTDEKLIKRASFHLLLSHLSSLPVPADGSNDPCSCGWIRFRAIKHVEMSPHKVRSPCVQTPLCQSIVASHATASNLGTGIPRGSISATGVSFPNLSIPGTPVDPTACTEMFSSVDGPETESPAACPGYQEVEIKEAKKQLPPLAHRESSREMSASATALDSVQSSPQEPQIIARPDLPLVASTHCHAPVFMPVSYLDPNCAPYVVSLGTGAGRTLLACTIVARRFVFFVAPPRRRGMRPVALFCTRDGMLYPYTRAVWLEYRPQDPPNTLTHHALNQLLHEIPLPPSGVSGDIANPSEAEIAKSESAFDDDNTCFDTDTAATLSEHGFEIEQRVPLTKEMLRCIQNGSVTVRRSSVRGGTSAVGSTSTHVGGEREGEGVAEDDEGDDMDMERVAATTWASQLWLGPTRADVLGSTVVSTGQPTSYIRGAQSGYSDEEATQCAFNCTELSSTSSASLTSIESTTSASAGIMACRGWVRHWLGQTSSVGS</sequence>
<accession>G0TW87</accession>
<proteinExistence type="predicted"/>
<reference evidence="2" key="1">
    <citation type="journal article" date="2012" name="Proc. Natl. Acad. Sci. U.S.A.">
        <title>Antigenic diversity is generated by distinct evolutionary mechanisms in African trypanosome species.</title>
        <authorList>
            <person name="Jackson A.P."/>
            <person name="Berry A."/>
            <person name="Aslett M."/>
            <person name="Allison H.C."/>
            <person name="Burton P."/>
            <person name="Vavrova-Anderson J."/>
            <person name="Brown R."/>
            <person name="Browne H."/>
            <person name="Corton N."/>
            <person name="Hauser H."/>
            <person name="Gamble J."/>
            <person name="Gilderthorp R."/>
            <person name="Marcello L."/>
            <person name="McQuillan J."/>
            <person name="Otto T.D."/>
            <person name="Quail M.A."/>
            <person name="Sanders M.J."/>
            <person name="van Tonder A."/>
            <person name="Ginger M.L."/>
            <person name="Field M.C."/>
            <person name="Barry J.D."/>
            <person name="Hertz-Fowler C."/>
            <person name="Berriman M."/>
        </authorList>
    </citation>
    <scope>NUCLEOTIDE SEQUENCE</scope>
    <source>
        <strain evidence="2">Y486</strain>
    </source>
</reference>
<dbReference type="AlphaFoldDB" id="G0TW87"/>
<evidence type="ECO:0000313" key="2">
    <source>
        <dbReference type="EMBL" id="CCC48225.1"/>
    </source>
</evidence>
<feature type="compositionally biased region" description="Polar residues" evidence="1">
    <location>
        <begin position="285"/>
        <end position="302"/>
    </location>
</feature>
<protein>
    <submittedName>
        <fullName evidence="2">Uncharacterized protein</fullName>
    </submittedName>
</protein>
<feature type="region of interest" description="Disordered" evidence="1">
    <location>
        <begin position="273"/>
        <end position="302"/>
    </location>
</feature>
<feature type="region of interest" description="Disordered" evidence="1">
    <location>
        <begin position="240"/>
        <end position="259"/>
    </location>
</feature>
<organism evidence="2">
    <name type="scientific">Trypanosoma vivax (strain Y486)</name>
    <dbReference type="NCBI Taxonomy" id="1055687"/>
    <lineage>
        <taxon>Eukaryota</taxon>
        <taxon>Discoba</taxon>
        <taxon>Euglenozoa</taxon>
        <taxon>Kinetoplastea</taxon>
        <taxon>Metakinetoplastina</taxon>
        <taxon>Trypanosomatida</taxon>
        <taxon>Trypanosomatidae</taxon>
        <taxon>Trypanosoma</taxon>
        <taxon>Duttonella</taxon>
    </lineage>
</organism>
<name>G0TW87_TRYVY</name>
<dbReference type="VEuPathDB" id="TriTrypDB:TvY486_0600160"/>
<dbReference type="OMA" id="WNENDEM"/>